<reference evidence="2 3" key="7">
    <citation type="journal article" date="2000" name="Virology">
        <title>Characterization of a beta-1,3-glucanase encoded by chlorella virus PBCV-1.</title>
        <authorList>
            <person name="Sun L."/>
            <person name="Gurnon J.R."/>
            <person name="Adams B.J."/>
            <person name="Graves M.V."/>
            <person name="Van Etten J.L."/>
        </authorList>
    </citation>
    <scope>NUCLEOTIDE SEQUENCE [LARGE SCALE GENOMIC DNA]</scope>
</reference>
<dbReference type="GeneID" id="918232"/>
<protein>
    <recommendedName>
        <fullName evidence="1">Peptidase G2 IMC autoproteolytic cleavage domain-containing protein</fullName>
    </recommendedName>
</protein>
<proteinExistence type="evidence at protein level"/>
<dbReference type="EMBL" id="JF411744">
    <property type="protein sequence ID" value="AAC96491.2"/>
    <property type="molecule type" value="Genomic_DNA"/>
</dbReference>
<dbReference type="SMART" id="SM00710">
    <property type="entry name" value="PbH1"/>
    <property type="match status" value="15"/>
</dbReference>
<reference evidence="2 3" key="1">
    <citation type="journal article" date="1995" name="Virology">
        <title>Analysis of 45 kb of DNA located at the left end of the chlorella virus PBCV-1 genome.</title>
        <authorList>
            <person name="Lu Z."/>
            <person name="Li Y."/>
            <person name="Zhang Y."/>
            <person name="Kutish G.F."/>
            <person name="Rock D.L."/>
            <person name="Van Etten J.L."/>
        </authorList>
    </citation>
    <scope>NUCLEOTIDE SEQUENCE [LARGE SCALE GENOMIC DNA]</scope>
</reference>
<accession>Q84443</accession>
<reference evidence="4" key="9">
    <citation type="journal article" date="2022" name="Nat. Commun.">
        <title>Near-atomic, non-icosahedrally averaged structure of giant virus Paramecium bursaria chlorella virus 1.</title>
        <authorList>
            <person name="Shao Q."/>
            <person name="Agarkova I.V."/>
            <person name="Noel E.A."/>
            <person name="Dunigan D.D."/>
            <person name="Liu Y."/>
            <person name="Wang A."/>
            <person name="Guo M."/>
            <person name="Xie L."/>
            <person name="Zhao X."/>
            <person name="Rossmann M.G."/>
            <person name="Van Etten J.L."/>
            <person name="Klose T."/>
            <person name="Fang Q."/>
        </authorList>
    </citation>
    <scope>STRUCTURE BY ELECTRON MICROSCOPY (3.80 ANGSTROMS)</scope>
</reference>
<dbReference type="Proteomes" id="UP000000862">
    <property type="component" value="Segment"/>
</dbReference>
<evidence type="ECO:0000259" key="1">
    <source>
        <dbReference type="Pfam" id="PF11962"/>
    </source>
</evidence>
<evidence type="ECO:0000313" key="3">
    <source>
        <dbReference type="Proteomes" id="UP000000862"/>
    </source>
</evidence>
<reference evidence="2 3" key="2">
    <citation type="journal article" date="1995" name="Virology">
        <title>Analysis of 43 kb of the Chlorella virus PBCV-1 330-kb genome: map positions 45 to 88.</title>
        <authorList>
            <person name="Li Y."/>
            <person name="Lu Z."/>
            <person name="Burbank D.E."/>
            <person name="Kutish G.F."/>
            <person name="Rock D.L."/>
            <person name="Van Etten J.L."/>
        </authorList>
    </citation>
    <scope>NUCLEOTIDE SEQUENCE [LARGE SCALE GENOMIC DNA]</scope>
</reference>
<dbReference type="Gene3D" id="2.40.300.10">
    <property type="entry name" value="Head decoration protein D"/>
    <property type="match status" value="1"/>
</dbReference>
<gene>
    <name evidence="2" type="primary">A122/123R</name>
</gene>
<evidence type="ECO:0000313" key="2">
    <source>
        <dbReference type="EMBL" id="AAC96491.2"/>
    </source>
</evidence>
<evidence type="ECO:0007829" key="4">
    <source>
        <dbReference type="PDB" id="8H2I"/>
    </source>
</evidence>
<organism evidence="2 3">
    <name type="scientific">Paramecium bursaria Chlorella virus 1</name>
    <name type="common">PBCV-1</name>
    <dbReference type="NCBI Taxonomy" id="10506"/>
    <lineage>
        <taxon>Viruses</taxon>
        <taxon>Varidnaviria</taxon>
        <taxon>Bamfordvirae</taxon>
        <taxon>Nucleocytoviricota</taxon>
        <taxon>Megaviricetes</taxon>
        <taxon>Algavirales</taxon>
        <taxon>Phycodnaviridae</taxon>
        <taxon>Chlorovirus</taxon>
        <taxon>Chlorovirus vanettense</taxon>
    </lineage>
</organism>
<reference evidence="2 3" key="6">
    <citation type="journal article" date="1999" name="Virology">
        <title>Chlorella virus PBCV-1 encodes a functional homospermidine synthase.</title>
        <authorList>
            <person name="Kaiser A."/>
            <person name="Vollmert M."/>
            <person name="Tholl D."/>
            <person name="Graves M.V."/>
            <person name="Gurnon J.R."/>
            <person name="Xing W."/>
            <person name="Lisec A.D."/>
            <person name="Nickerson K.W."/>
            <person name="Van Etten J.L."/>
        </authorList>
    </citation>
    <scope>NUCLEOTIDE SEQUENCE [LARGE SCALE GENOMIC DNA]</scope>
</reference>
<dbReference type="KEGG" id="vg:918232"/>
<dbReference type="PDB" id="8H2I">
    <property type="method" value="EM"/>
    <property type="resolution" value="3.80 A"/>
    <property type="chains" value="cU/cV/cW=1-1343"/>
</dbReference>
<sequence length="1343" mass="137880">MGSYFVPPANYFFKDIFASNVGNIANVIFDNGNVIAAGGLGYLIGNGAFITGVTSTAIANIPAVVTADIRGNLIGNYANVNNIIASSGNISNVRFVSGGNVTASYYFGDGSQLTGITATANIPSIVTADIRGNIIGNYANVSNVSATFGNIANVLFNNGNVTAAGGNGFFIGNGSLLTGITATANIPSIVTADIRGNIIGNYANVSNVSATFGNIANVLFNNGNVTAAGGNGYFFGNGALLTGITATANIPSIVTADIRGNIIGNYANVSNVSATFGNIANVLFNNGNVTAAGGNGYFFGNGALLTGITATANIPSIVTADIRGNIIGNYANVSNVSATFGNIANVLFNNGNVTAAGGNGFFIGNGSLLSGITATANIPSIVTADIRGNIIGNYANVSNVTATFGNIANVLFNNGNVTAAGGNGYFFGNGSQLTGVTATLPSIVTADIRGNIIGNYANVSNVIATFGNIANVLFNNGNVTAADGNGYFFGNGSQLTGVTATLPSIVTADIRGNIIGNYANVSNVIATFGNIANVLFNNGNVTAAGGNGYFFGNGALLTGITATANIPSIVTADIRGNIIGNYANVSNVIATFGNIANVLFNNGNVTAADGNGYFFGNGSQLTGVTATLPSIVTADIRGNIIGNYANVSNVIATFGNIANVLFNNGNVTAAGGNGYFFGNGALLTGITATANIPSIVTADIRGNIIGNYANVSNVTATFGNIANVLFNNGNVTAAGGNGYFFGNGSQLTGVTATLPSIVTADIRGNIIGNYANVSNVIATFGNIANVLFNNGNVTAAGGNGYFFGNGALLTGITATANIPSIVTADIRGNIIGNYANVSNVTATFGNIGNVLFNNGNVTAAGGNGYFFGNGTFLNFSTITADIRGNIIGNYANVGNVIAGNVSTTLGNIGNVLFNNGNVTAAGGNGYFFGNGTSLTFSTIRADIRGNIIGNYANVANVIAGNVNSTFGNIAGVTFDAGNVSSPVDILVSGNVSVGSDGLFRGPTNQSNNALILRGIGGTNTVNLFSIGAPSGQMRFSVPASGVAFYNFLYGTNQVASLGPQGFYSLSYDSSVVVGQVVSNSTTYSGTIFKTEANRNSSTAFNHISCTGSNGNVFRVRGDGTTYGVGAFQTSGADYAEMMEWEDKNPTFEDRRGYPVVLSGNGKIRIASLSDDYNNIIGVVSSNPSMLADMAWDQWEGKYLKDKFGMRLSNTIYYLANISNENEFTRVGPMTTPPQGYFIKTSPEYILNPKYNPNVAYVERNDRPEWDPVGFVGKLRVRNGCLVHPSWKPLKVIDDYADVGNAAAQVTEYLIGVTPNYTLSKKVEDLEQTINVLKTQVQMLLGNI</sequence>
<dbReference type="RefSeq" id="NP_048471.2">
    <property type="nucleotide sequence ID" value="NC_000852.5"/>
</dbReference>
<keyword evidence="4" id="KW-0002">3D-structure</keyword>
<keyword evidence="3" id="KW-1185">Reference proteome</keyword>
<dbReference type="Pfam" id="PF11962">
    <property type="entry name" value="Peptidase_G2"/>
    <property type="match status" value="1"/>
</dbReference>
<reference evidence="2 3" key="3">
    <citation type="journal article" date="1996" name="Virology">
        <title>Analysis of 94 kb of the chlorella virus PBCV-1 330-kb genome: map positions 88 to 182.</title>
        <authorList>
            <person name="Lu Z."/>
            <person name="Li Y."/>
            <person name="Que Q."/>
            <person name="Kutish G.F."/>
            <person name="Rock D.L."/>
            <person name="Van Etten J.L."/>
        </authorList>
    </citation>
    <scope>NUCLEOTIDE SEQUENCE [LARGE SCALE GENOMIC DNA]</scope>
</reference>
<dbReference type="InterPro" id="IPR006626">
    <property type="entry name" value="PbH1"/>
</dbReference>
<feature type="domain" description="Peptidase G2 IMC autoproteolytic cleavage" evidence="1">
    <location>
        <begin position="1086"/>
        <end position="1330"/>
    </location>
</feature>
<dbReference type="Pfam" id="PF06598">
    <property type="entry name" value="Chlorovi_GP_rpt"/>
    <property type="match status" value="13"/>
</dbReference>
<organismHost>
    <name type="scientific">Chlorella</name>
    <dbReference type="NCBI Taxonomy" id="3071"/>
</organismHost>
<reference evidence="2 3" key="5">
    <citation type="journal article" date="1997" name="Virology">
        <title>Analysis of 74 kb of DNA located at the right end of the 330-kb chlorella virus PBCV-1 genome.</title>
        <authorList>
            <person name="Li Y."/>
            <person name="Lu Z."/>
            <person name="Sun L."/>
            <person name="Ropp S."/>
            <person name="Kutish G.F."/>
            <person name="Rock D.L."/>
            <person name="Van Etten J.L."/>
        </authorList>
    </citation>
    <scope>NUCLEOTIDE SEQUENCE [LARGE SCALE GENOMIC DNA]</scope>
</reference>
<dbReference type="InterPro" id="IPR010568">
    <property type="entry name" value="Chlorovirusi_glycop_rpt"/>
</dbReference>
<dbReference type="InterPro" id="IPR021865">
    <property type="entry name" value="Peptidase_G2"/>
</dbReference>
<reference evidence="2 3" key="4">
    <citation type="journal article" date="1996" name="Virology">
        <title>Analysis of 76 kb of the chlorella virus PBCV-1 330-kb genome: map positions 182 to 258.</title>
        <authorList>
            <person name="Kutish G.F."/>
            <person name="Li Y."/>
            <person name="Lu Z."/>
            <person name="Furuta M."/>
            <person name="Rock D.L."/>
            <person name="Van Etten J.L."/>
        </authorList>
    </citation>
    <scope>NUCLEOTIDE SEQUENCE [LARGE SCALE GENOMIC DNA]</scope>
</reference>
<reference evidence="2 3" key="8">
    <citation type="journal article" date="2010" name="J. Virol.">
        <title>Microarray analysis of Paramecium bursaria chlorella virus 1 transcription.</title>
        <authorList>
            <person name="Yanai-Balser G.M."/>
            <person name="Duncan G.A."/>
            <person name="Eudy J.D."/>
            <person name="Wang D."/>
            <person name="Li X."/>
            <person name="Agarkova I.V."/>
            <person name="Dunigan D.D."/>
            <person name="Van Etten J.L."/>
        </authorList>
    </citation>
    <scope>NUCLEOTIDE SEQUENCE [LARGE SCALE GENOMIC DNA]</scope>
</reference>
<dbReference type="EMDB" id="EMD-34438"/>
<name>Q84443_PBCV1</name>